<reference evidence="5 6" key="1">
    <citation type="journal article" date="2021" name="Elife">
        <title>Chloroplast acquisition without the gene transfer in kleptoplastic sea slugs, Plakobranchus ocellatus.</title>
        <authorList>
            <person name="Maeda T."/>
            <person name="Takahashi S."/>
            <person name="Yoshida T."/>
            <person name="Shimamura S."/>
            <person name="Takaki Y."/>
            <person name="Nagai Y."/>
            <person name="Toyoda A."/>
            <person name="Suzuki Y."/>
            <person name="Arimoto A."/>
            <person name="Ishii H."/>
            <person name="Satoh N."/>
            <person name="Nishiyama T."/>
            <person name="Hasebe M."/>
            <person name="Maruyama T."/>
            <person name="Minagawa J."/>
            <person name="Obokata J."/>
            <person name="Shigenobu S."/>
        </authorList>
    </citation>
    <scope>NUCLEOTIDE SEQUENCE [LARGE SCALE GENOMIC DNA]</scope>
</reference>
<keyword evidence="6" id="KW-1185">Reference proteome</keyword>
<organism evidence="5 6">
    <name type="scientific">Elysia marginata</name>
    <dbReference type="NCBI Taxonomy" id="1093978"/>
    <lineage>
        <taxon>Eukaryota</taxon>
        <taxon>Metazoa</taxon>
        <taxon>Spiralia</taxon>
        <taxon>Lophotrochozoa</taxon>
        <taxon>Mollusca</taxon>
        <taxon>Gastropoda</taxon>
        <taxon>Heterobranchia</taxon>
        <taxon>Euthyneura</taxon>
        <taxon>Panpulmonata</taxon>
        <taxon>Sacoglossa</taxon>
        <taxon>Placobranchoidea</taxon>
        <taxon>Plakobranchidae</taxon>
        <taxon>Elysia</taxon>
    </lineage>
</organism>
<keyword evidence="3" id="KW-0732">Signal</keyword>
<evidence type="ECO:0000256" key="3">
    <source>
        <dbReference type="SAM" id="SignalP"/>
    </source>
</evidence>
<evidence type="ECO:0000256" key="2">
    <source>
        <dbReference type="SAM" id="Phobius"/>
    </source>
</evidence>
<dbReference type="EMBL" id="BMAT01012519">
    <property type="protein sequence ID" value="GFR93961.1"/>
    <property type="molecule type" value="Genomic_DNA"/>
</dbReference>
<dbReference type="Proteomes" id="UP000762676">
    <property type="component" value="Unassembled WGS sequence"/>
</dbReference>
<dbReference type="SMART" id="SM00034">
    <property type="entry name" value="CLECT"/>
    <property type="match status" value="2"/>
</dbReference>
<accession>A0AAV4HA55</accession>
<dbReference type="CDD" id="cd00037">
    <property type="entry name" value="CLECT"/>
    <property type="match status" value="2"/>
</dbReference>
<evidence type="ECO:0000313" key="6">
    <source>
        <dbReference type="Proteomes" id="UP000762676"/>
    </source>
</evidence>
<dbReference type="Gene3D" id="3.10.100.10">
    <property type="entry name" value="Mannose-Binding Protein A, subunit A"/>
    <property type="match status" value="2"/>
</dbReference>
<gene>
    <name evidence="5" type="ORF">ElyMa_006238800</name>
</gene>
<name>A0AAV4HA55_9GAST</name>
<feature type="transmembrane region" description="Helical" evidence="2">
    <location>
        <begin position="561"/>
        <end position="587"/>
    </location>
</feature>
<dbReference type="InterPro" id="IPR001304">
    <property type="entry name" value="C-type_lectin-like"/>
</dbReference>
<feature type="compositionally biased region" description="Basic and acidic residues" evidence="1">
    <location>
        <begin position="622"/>
        <end position="634"/>
    </location>
</feature>
<sequence>MYSNRTSTIKNFLLLIAVLPCVFTNTCEPEHRAAKACPHGWTATSDPMFCLKFSSTRRTWSDARAQCQEEGADLIRAYFGKMITGILKFIKIETKQRRSWIGLTKNQSEWTWASEPAQIQFSNWQKREPTQGVQCATVYMGLPLWKGADCDNRRIYFCEIPRPVSGCPEGWNDLGLSPWCVKDYYKKETYQSAESMCSSLNATIVTIKSRQKNSGLKKYWNSLAKVWIGATDKAKEGRFVWATGGKLSFTGGLYDSERTKDCVRVYVKAEFTGWRWKEEDCSEKLTYICQKSSDTAVSLPMIEMTPRLTKPAKINLSLKYIYFIGDTIKATCTALHVPSKKLDWSFERRKKVFYPSDWNQGAKYTNNSVVTISQGTSCVDQTVSTLTIPATIEFNKIHINCFSIREDTSAFCSGKGDPLEYCAKSNKIKVVEGPLESPKLEVEFPTPPSTVAEGSELAAYCIVYPNKVGSLVWVIYSDTESRTLMNHVDPEIVSEHSDVERGKVYTKSDLMLKVDTSLKRIACFAYDVRQAASLTCHKSDKFCAITPLIKVTSTETPGLSWHSFFIIIIVTAVVIVLLLCLGLYLWIFRTADTKRRSSGPSVRSLENFPGIEDNQDDEYNQDDEHNKDDEHIAE</sequence>
<dbReference type="InterPro" id="IPR050111">
    <property type="entry name" value="C-type_lectin/snaclec_domain"/>
</dbReference>
<feature type="region of interest" description="Disordered" evidence="1">
    <location>
        <begin position="595"/>
        <end position="634"/>
    </location>
</feature>
<keyword evidence="2" id="KW-0812">Transmembrane</keyword>
<dbReference type="PROSITE" id="PS50041">
    <property type="entry name" value="C_TYPE_LECTIN_2"/>
    <property type="match status" value="2"/>
</dbReference>
<comment type="caution">
    <text evidence="5">The sequence shown here is derived from an EMBL/GenBank/DDBJ whole genome shotgun (WGS) entry which is preliminary data.</text>
</comment>
<evidence type="ECO:0000256" key="1">
    <source>
        <dbReference type="SAM" id="MobiDB-lite"/>
    </source>
</evidence>
<feature type="domain" description="C-type lectin" evidence="4">
    <location>
        <begin position="50"/>
        <end position="159"/>
    </location>
</feature>
<dbReference type="Pfam" id="PF00059">
    <property type="entry name" value="Lectin_C"/>
    <property type="match status" value="2"/>
</dbReference>
<dbReference type="PANTHER" id="PTHR22803">
    <property type="entry name" value="MANNOSE, PHOSPHOLIPASE, LECTIN RECEPTOR RELATED"/>
    <property type="match status" value="1"/>
</dbReference>
<dbReference type="SUPFAM" id="SSF56436">
    <property type="entry name" value="C-type lectin-like"/>
    <property type="match status" value="2"/>
</dbReference>
<evidence type="ECO:0000313" key="5">
    <source>
        <dbReference type="EMBL" id="GFR93961.1"/>
    </source>
</evidence>
<dbReference type="InterPro" id="IPR016186">
    <property type="entry name" value="C-type_lectin-like/link_sf"/>
</dbReference>
<feature type="chain" id="PRO_5043674536" evidence="3">
    <location>
        <begin position="25"/>
        <end position="634"/>
    </location>
</feature>
<dbReference type="AlphaFoldDB" id="A0AAV4HA55"/>
<protein>
    <submittedName>
        <fullName evidence="5">Macrophage mannose receptor 1-like</fullName>
    </submittedName>
</protein>
<proteinExistence type="predicted"/>
<keyword evidence="5" id="KW-0675">Receptor</keyword>
<feature type="signal peptide" evidence="3">
    <location>
        <begin position="1"/>
        <end position="24"/>
    </location>
</feature>
<keyword evidence="2" id="KW-1133">Transmembrane helix</keyword>
<feature type="domain" description="C-type lectin" evidence="4">
    <location>
        <begin position="176"/>
        <end position="290"/>
    </location>
</feature>
<keyword evidence="2" id="KW-0472">Membrane</keyword>
<evidence type="ECO:0000259" key="4">
    <source>
        <dbReference type="PROSITE" id="PS50041"/>
    </source>
</evidence>
<dbReference type="InterPro" id="IPR016187">
    <property type="entry name" value="CTDL_fold"/>
</dbReference>